<keyword evidence="1" id="KW-0812">Transmembrane</keyword>
<accession>A0A2P4PSP7</accession>
<feature type="transmembrane region" description="Helical" evidence="1">
    <location>
        <begin position="67"/>
        <end position="91"/>
    </location>
</feature>
<proteinExistence type="predicted"/>
<feature type="non-terminal residue" evidence="2">
    <location>
        <position position="1"/>
    </location>
</feature>
<reference evidence="2 3" key="2">
    <citation type="journal article" date="2018" name="New Phytol.">
        <title>High intraspecific genome diversity in the model arbuscular mycorrhizal symbiont Rhizophagus irregularis.</title>
        <authorList>
            <person name="Chen E.C.H."/>
            <person name="Morin E."/>
            <person name="Beaudet D."/>
            <person name="Noel J."/>
            <person name="Yildirir G."/>
            <person name="Ndikumana S."/>
            <person name="Charron P."/>
            <person name="St-Onge C."/>
            <person name="Giorgi J."/>
            <person name="Kruger M."/>
            <person name="Marton T."/>
            <person name="Ropars J."/>
            <person name="Grigoriev I.V."/>
            <person name="Hainaut M."/>
            <person name="Henrissat B."/>
            <person name="Roux C."/>
            <person name="Martin F."/>
            <person name="Corradi N."/>
        </authorList>
    </citation>
    <scope>NUCLEOTIDE SEQUENCE [LARGE SCALE GENOMIC DNA]</scope>
    <source>
        <strain evidence="2 3">DAOM 197198</strain>
    </source>
</reference>
<sequence>MRINISFTKKKRLFRNVIRNHRGKSEIAYDIPKNLEFPSYNLKKYKKIRPKIYRSKIDIESRHYHQLLHLILLPTNFFNLLVGFVLMMRLISL</sequence>
<keyword evidence="1" id="KW-1133">Transmembrane helix</keyword>
<dbReference type="EMBL" id="AUPC02000153">
    <property type="protein sequence ID" value="POG68413.1"/>
    <property type="molecule type" value="Genomic_DNA"/>
</dbReference>
<comment type="caution">
    <text evidence="2">The sequence shown here is derived from an EMBL/GenBank/DDBJ whole genome shotgun (WGS) entry which is preliminary data.</text>
</comment>
<evidence type="ECO:0000313" key="2">
    <source>
        <dbReference type="EMBL" id="POG68413.1"/>
    </source>
</evidence>
<evidence type="ECO:0000256" key="1">
    <source>
        <dbReference type="SAM" id="Phobius"/>
    </source>
</evidence>
<protein>
    <submittedName>
        <fullName evidence="2">Uncharacterized protein</fullName>
    </submittedName>
</protein>
<evidence type="ECO:0000313" key="3">
    <source>
        <dbReference type="Proteomes" id="UP000018888"/>
    </source>
</evidence>
<gene>
    <name evidence="2" type="ORF">GLOIN_2v1637418</name>
</gene>
<keyword evidence="1" id="KW-0472">Membrane</keyword>
<name>A0A2P4PSP7_RHIID</name>
<dbReference type="AlphaFoldDB" id="A0A2P4PSP7"/>
<reference evidence="2 3" key="1">
    <citation type="journal article" date="2013" name="Proc. Natl. Acad. Sci. U.S.A.">
        <title>Genome of an arbuscular mycorrhizal fungus provides insight into the oldest plant symbiosis.</title>
        <authorList>
            <person name="Tisserant E."/>
            <person name="Malbreil M."/>
            <person name="Kuo A."/>
            <person name="Kohler A."/>
            <person name="Symeonidi A."/>
            <person name="Balestrini R."/>
            <person name="Charron P."/>
            <person name="Duensing N."/>
            <person name="Frei Dit Frey N."/>
            <person name="Gianinazzi-Pearson V."/>
            <person name="Gilbert L.B."/>
            <person name="Handa Y."/>
            <person name="Herr J.R."/>
            <person name="Hijri M."/>
            <person name="Koul R."/>
            <person name="Kawaguchi M."/>
            <person name="Krajinski F."/>
            <person name="Lammers P.J."/>
            <person name="Masclaux F.G."/>
            <person name="Murat C."/>
            <person name="Morin E."/>
            <person name="Ndikumana S."/>
            <person name="Pagni M."/>
            <person name="Petitpierre D."/>
            <person name="Requena N."/>
            <person name="Rosikiewicz P."/>
            <person name="Riley R."/>
            <person name="Saito K."/>
            <person name="San Clemente H."/>
            <person name="Shapiro H."/>
            <person name="van Tuinen D."/>
            <person name="Becard G."/>
            <person name="Bonfante P."/>
            <person name="Paszkowski U."/>
            <person name="Shachar-Hill Y.Y."/>
            <person name="Tuskan G.A."/>
            <person name="Young P.W."/>
            <person name="Sanders I.R."/>
            <person name="Henrissat B."/>
            <person name="Rensing S.A."/>
            <person name="Grigoriev I.V."/>
            <person name="Corradi N."/>
            <person name="Roux C."/>
            <person name="Martin F."/>
        </authorList>
    </citation>
    <scope>NUCLEOTIDE SEQUENCE [LARGE SCALE GENOMIC DNA]</scope>
    <source>
        <strain evidence="2 3">DAOM 197198</strain>
    </source>
</reference>
<dbReference type="Proteomes" id="UP000018888">
    <property type="component" value="Unassembled WGS sequence"/>
</dbReference>
<organism evidence="2 3">
    <name type="scientific">Rhizophagus irregularis (strain DAOM 181602 / DAOM 197198 / MUCL 43194)</name>
    <name type="common">Arbuscular mycorrhizal fungus</name>
    <name type="synonym">Glomus intraradices</name>
    <dbReference type="NCBI Taxonomy" id="747089"/>
    <lineage>
        <taxon>Eukaryota</taxon>
        <taxon>Fungi</taxon>
        <taxon>Fungi incertae sedis</taxon>
        <taxon>Mucoromycota</taxon>
        <taxon>Glomeromycotina</taxon>
        <taxon>Glomeromycetes</taxon>
        <taxon>Glomerales</taxon>
        <taxon>Glomeraceae</taxon>
        <taxon>Rhizophagus</taxon>
    </lineage>
</organism>
<keyword evidence="3" id="KW-1185">Reference proteome</keyword>